<evidence type="ECO:0008006" key="3">
    <source>
        <dbReference type="Google" id="ProtNLM"/>
    </source>
</evidence>
<dbReference type="GO" id="GO:0017000">
    <property type="term" value="P:antibiotic biosynthetic process"/>
    <property type="evidence" value="ECO:0007669"/>
    <property type="project" value="InterPro"/>
</dbReference>
<feature type="non-terminal residue" evidence="2">
    <location>
        <position position="224"/>
    </location>
</feature>
<name>A0A381ZVW7_9ZZZZ</name>
<organism evidence="2">
    <name type="scientific">marine metagenome</name>
    <dbReference type="NCBI Taxonomy" id="408172"/>
    <lineage>
        <taxon>unclassified sequences</taxon>
        <taxon>metagenomes</taxon>
        <taxon>ecological metagenomes</taxon>
    </lineage>
</organism>
<reference evidence="2" key="1">
    <citation type="submission" date="2018-05" db="EMBL/GenBank/DDBJ databases">
        <authorList>
            <person name="Lanie J.A."/>
            <person name="Ng W.-L."/>
            <person name="Kazmierczak K.M."/>
            <person name="Andrzejewski T.M."/>
            <person name="Davidsen T.M."/>
            <person name="Wayne K.J."/>
            <person name="Tettelin H."/>
            <person name="Glass J.I."/>
            <person name="Rusch D."/>
            <person name="Podicherti R."/>
            <person name="Tsui H.-C.T."/>
            <person name="Winkler M.E."/>
        </authorList>
    </citation>
    <scope>NUCLEOTIDE SEQUENCE</scope>
</reference>
<dbReference type="InterPro" id="IPR002692">
    <property type="entry name" value="S45"/>
</dbReference>
<proteinExistence type="inferred from homology"/>
<evidence type="ECO:0000256" key="1">
    <source>
        <dbReference type="ARBA" id="ARBA00006586"/>
    </source>
</evidence>
<dbReference type="InterPro" id="IPR029055">
    <property type="entry name" value="Ntn_hydrolases_N"/>
</dbReference>
<gene>
    <name evidence="2" type="ORF">METZ01_LOCUS145841</name>
</gene>
<dbReference type="PANTHER" id="PTHR34218:SF4">
    <property type="entry name" value="ACYL-HOMOSERINE LACTONE ACYLASE QUIP"/>
    <property type="match status" value="1"/>
</dbReference>
<dbReference type="Gene3D" id="1.10.439.10">
    <property type="entry name" value="Penicillin Amidohydrolase, domain 1"/>
    <property type="match status" value="1"/>
</dbReference>
<dbReference type="GO" id="GO:0016811">
    <property type="term" value="F:hydrolase activity, acting on carbon-nitrogen (but not peptide) bonds, in linear amides"/>
    <property type="evidence" value="ECO:0007669"/>
    <property type="project" value="InterPro"/>
</dbReference>
<dbReference type="PANTHER" id="PTHR34218">
    <property type="entry name" value="PEPTIDASE S45 PENICILLIN AMIDASE"/>
    <property type="match status" value="1"/>
</dbReference>
<dbReference type="EMBL" id="UINC01022742">
    <property type="protein sequence ID" value="SVA92987.1"/>
    <property type="molecule type" value="Genomic_DNA"/>
</dbReference>
<accession>A0A381ZVW7</accession>
<sequence length="224" mass="26102">MRKIIYLILPLFTILLIVILNTKIGNLPPLGKFLDPFHGYLALVKSDDLMRLQIELPQLKSPVIVKFDKIRIPHIFAENNHDLYFAQGFIMASERLWQMEFQTHAAAGRLSEILGEKALKYDQFQRRIGMVYGANNSLHALQKDPELYPLLNSFTEGINAYITSLSNDQYPIEYKILDYTPELWTNLKTSLLLKYMAWTLTGRNTELTYTRMWNNMGREVIEEL</sequence>
<evidence type="ECO:0000313" key="2">
    <source>
        <dbReference type="EMBL" id="SVA92987.1"/>
    </source>
</evidence>
<dbReference type="Pfam" id="PF01804">
    <property type="entry name" value="Penicil_amidase"/>
    <property type="match status" value="1"/>
</dbReference>
<protein>
    <recommendedName>
        <fullName evidence="3">Penicillin acylase family protein</fullName>
    </recommendedName>
</protein>
<dbReference type="SUPFAM" id="SSF56235">
    <property type="entry name" value="N-terminal nucleophile aminohydrolases (Ntn hydrolases)"/>
    <property type="match status" value="1"/>
</dbReference>
<comment type="similarity">
    <text evidence="1">Belongs to the peptidase S45 family.</text>
</comment>
<dbReference type="InterPro" id="IPR023343">
    <property type="entry name" value="Penicillin_amidase_dom1"/>
</dbReference>
<dbReference type="AlphaFoldDB" id="A0A381ZVW7"/>